<evidence type="ECO:0000256" key="5">
    <source>
        <dbReference type="ARBA" id="ARBA00022989"/>
    </source>
</evidence>
<evidence type="ECO:0000256" key="1">
    <source>
        <dbReference type="ARBA" id="ARBA00004162"/>
    </source>
</evidence>
<evidence type="ECO:0000313" key="10">
    <source>
        <dbReference type="Proteomes" id="UP001320898"/>
    </source>
</evidence>
<keyword evidence="4 7" id="KW-0812">Transmembrane</keyword>
<evidence type="ECO:0000256" key="6">
    <source>
        <dbReference type="ARBA" id="ARBA00023136"/>
    </source>
</evidence>
<dbReference type="GO" id="GO:0005886">
    <property type="term" value="C:plasma membrane"/>
    <property type="evidence" value="ECO:0007669"/>
    <property type="project" value="UniProtKB-SubCell"/>
</dbReference>
<dbReference type="PANTHER" id="PTHR30558:SF3">
    <property type="entry name" value="BIOPOLYMER TRANSPORT PROTEIN EXBD-RELATED"/>
    <property type="match status" value="1"/>
</dbReference>
<dbReference type="GO" id="GO:0015031">
    <property type="term" value="P:protein transport"/>
    <property type="evidence" value="ECO:0007669"/>
    <property type="project" value="UniProtKB-KW"/>
</dbReference>
<comment type="caution">
    <text evidence="9">The sequence shown here is derived from an EMBL/GenBank/DDBJ whole genome shotgun (WGS) entry which is preliminary data.</text>
</comment>
<dbReference type="PANTHER" id="PTHR30558">
    <property type="entry name" value="EXBD MEMBRANE COMPONENT OF PMF-DRIVEN MACROMOLECULE IMPORT SYSTEM"/>
    <property type="match status" value="1"/>
</dbReference>
<dbReference type="RefSeq" id="WP_261617999.1">
    <property type="nucleotide sequence ID" value="NZ_JALIDZ010000012.1"/>
</dbReference>
<evidence type="ECO:0000256" key="8">
    <source>
        <dbReference type="SAM" id="Phobius"/>
    </source>
</evidence>
<comment type="similarity">
    <text evidence="2 7">Belongs to the ExbD/TolR family.</text>
</comment>
<accession>A0AAW5R5M3</accession>
<keyword evidence="7" id="KW-0813">Transport</keyword>
<name>A0AAW5R5M3_9HYPH</name>
<dbReference type="InterPro" id="IPR003400">
    <property type="entry name" value="ExbD"/>
</dbReference>
<keyword evidence="5 8" id="KW-1133">Transmembrane helix</keyword>
<keyword evidence="10" id="KW-1185">Reference proteome</keyword>
<protein>
    <submittedName>
        <fullName evidence="9">Biopolymer transporter ExbD</fullName>
    </submittedName>
</protein>
<dbReference type="AlphaFoldDB" id="A0AAW5R5M3"/>
<evidence type="ECO:0000256" key="3">
    <source>
        <dbReference type="ARBA" id="ARBA00022475"/>
    </source>
</evidence>
<feature type="transmembrane region" description="Helical" evidence="8">
    <location>
        <begin position="12"/>
        <end position="32"/>
    </location>
</feature>
<evidence type="ECO:0000256" key="2">
    <source>
        <dbReference type="ARBA" id="ARBA00005811"/>
    </source>
</evidence>
<keyword evidence="7" id="KW-0653">Protein transport</keyword>
<dbReference type="Pfam" id="PF02472">
    <property type="entry name" value="ExbD"/>
    <property type="match status" value="1"/>
</dbReference>
<dbReference type="Proteomes" id="UP001320898">
    <property type="component" value="Unassembled WGS sequence"/>
</dbReference>
<reference evidence="9 10" key="1">
    <citation type="submission" date="2022-04" db="EMBL/GenBank/DDBJ databases">
        <authorList>
            <person name="Ye Y.-Q."/>
            <person name="Du Z.-J."/>
        </authorList>
    </citation>
    <scope>NUCLEOTIDE SEQUENCE [LARGE SCALE GENOMIC DNA]</scope>
    <source>
        <strain evidence="9 10">A6E488</strain>
    </source>
</reference>
<keyword evidence="3" id="KW-1003">Cell membrane</keyword>
<evidence type="ECO:0000313" key="9">
    <source>
        <dbReference type="EMBL" id="MCT8974412.1"/>
    </source>
</evidence>
<keyword evidence="6 8" id="KW-0472">Membrane</keyword>
<evidence type="ECO:0000256" key="7">
    <source>
        <dbReference type="RuleBase" id="RU003879"/>
    </source>
</evidence>
<dbReference type="GO" id="GO:0022857">
    <property type="term" value="F:transmembrane transporter activity"/>
    <property type="evidence" value="ECO:0007669"/>
    <property type="project" value="InterPro"/>
</dbReference>
<dbReference type="EMBL" id="JALIDZ010000012">
    <property type="protein sequence ID" value="MCT8974412.1"/>
    <property type="molecule type" value="Genomic_DNA"/>
</dbReference>
<sequence length="130" mass="13947">MRTRSLPSIRRTTSLTALVDVVFLLLLFFMLASSFSRFSEIDVTLGGSGAPDMPVAELANVLLTVDADRRFAVNGFAVAADTLAETLRDLGSAETQRILLRPTTRATAQDIITALETARGARAGDVVLVH</sequence>
<gene>
    <name evidence="9" type="ORF">MUB46_21295</name>
</gene>
<evidence type="ECO:0000256" key="4">
    <source>
        <dbReference type="ARBA" id="ARBA00022692"/>
    </source>
</evidence>
<comment type="subcellular location">
    <subcellularLocation>
        <location evidence="1">Cell membrane</location>
        <topology evidence="1">Single-pass membrane protein</topology>
    </subcellularLocation>
    <subcellularLocation>
        <location evidence="7">Cell membrane</location>
        <topology evidence="7">Single-pass type II membrane protein</topology>
    </subcellularLocation>
</comment>
<proteinExistence type="inferred from homology"/>
<organism evidence="9 10">
    <name type="scientific">Microbaculum marinisediminis</name>
    <dbReference type="NCBI Taxonomy" id="2931392"/>
    <lineage>
        <taxon>Bacteria</taxon>
        <taxon>Pseudomonadati</taxon>
        <taxon>Pseudomonadota</taxon>
        <taxon>Alphaproteobacteria</taxon>
        <taxon>Hyphomicrobiales</taxon>
        <taxon>Tepidamorphaceae</taxon>
        <taxon>Microbaculum</taxon>
    </lineage>
</organism>